<evidence type="ECO:0000313" key="5">
    <source>
        <dbReference type="Proteomes" id="UP001201812"/>
    </source>
</evidence>
<dbReference type="AlphaFoldDB" id="A0AAD4NA64"/>
<evidence type="ECO:0000259" key="3">
    <source>
        <dbReference type="Pfam" id="PF07766"/>
    </source>
</evidence>
<comment type="caution">
    <text evidence="4">The sequence shown here is derived from an EMBL/GenBank/DDBJ whole genome shotgun (WGS) entry which is preliminary data.</text>
</comment>
<feature type="transmembrane region" description="Helical" evidence="2">
    <location>
        <begin position="130"/>
        <end position="153"/>
    </location>
</feature>
<reference evidence="4" key="1">
    <citation type="submission" date="2022-01" db="EMBL/GenBank/DDBJ databases">
        <title>Genome Sequence Resource for Two Populations of Ditylenchus destructor, the Migratory Endoparasitic Phytonematode.</title>
        <authorList>
            <person name="Zhang H."/>
            <person name="Lin R."/>
            <person name="Xie B."/>
        </authorList>
    </citation>
    <scope>NUCLEOTIDE SEQUENCE</scope>
    <source>
        <strain evidence="4">BazhouSP</strain>
    </source>
</reference>
<feature type="compositionally biased region" description="Basic and acidic residues" evidence="1">
    <location>
        <begin position="331"/>
        <end position="349"/>
    </location>
</feature>
<feature type="domain" description="Letm1 RBD" evidence="3">
    <location>
        <begin position="113"/>
        <end position="181"/>
    </location>
</feature>
<name>A0AAD4NA64_9BILA</name>
<dbReference type="InterPro" id="IPR033122">
    <property type="entry name" value="LETM1-like_RBD"/>
</dbReference>
<evidence type="ECO:0000256" key="2">
    <source>
        <dbReference type="SAM" id="Phobius"/>
    </source>
</evidence>
<proteinExistence type="predicted"/>
<gene>
    <name evidence="4" type="ORF">DdX_04601</name>
</gene>
<dbReference type="GO" id="GO:0043022">
    <property type="term" value="F:ribosome binding"/>
    <property type="evidence" value="ECO:0007669"/>
    <property type="project" value="InterPro"/>
</dbReference>
<dbReference type="Proteomes" id="UP001201812">
    <property type="component" value="Unassembled WGS sequence"/>
</dbReference>
<dbReference type="EMBL" id="JAKKPZ010000004">
    <property type="protein sequence ID" value="KAI1722289.1"/>
    <property type="molecule type" value="Genomic_DNA"/>
</dbReference>
<keyword evidence="2" id="KW-1133">Transmembrane helix</keyword>
<evidence type="ECO:0000256" key="1">
    <source>
        <dbReference type="SAM" id="MobiDB-lite"/>
    </source>
</evidence>
<evidence type="ECO:0000313" key="4">
    <source>
        <dbReference type="EMBL" id="KAI1722289.1"/>
    </source>
</evidence>
<protein>
    <submittedName>
        <fullName evidence="4">LETM1-like protein domain-containing protein</fullName>
    </submittedName>
</protein>
<keyword evidence="2" id="KW-0812">Transmembrane</keyword>
<sequence>MIGSLKVVRSMRITPAKNIIYSRHAIILGERCNGMQFTACLSSQFSTSSRYYAPSSGRDVGKVEAYLQDNYPRIHYYYRLVTNGSKSSFADLKTYYAIRRDLYKEKIALTDLNADELGAYILTREDMLKAVIIAAIIPWPMAFPILVSLIVLFPRVVLTRHFWSEDQRKHYWSLSIASLSKRNFPAIINALKAKNPDLMKKIRDLSEIETPSVSKSNLLPWYHLTRIHGAFLISSSNTLKNRARALQHLDYLIEQRYGQDNLNELSGTELHKQLFLRKIYYSDLTTEEKMREKLLKWLAISKSINDESLYLHLPAIFHYLDSPQENVKSNDATHEKHETIKQSKEDETGNRNLSDQSSGDKKEASALS</sequence>
<feature type="region of interest" description="Disordered" evidence="1">
    <location>
        <begin position="327"/>
        <end position="368"/>
    </location>
</feature>
<dbReference type="Pfam" id="PF07766">
    <property type="entry name" value="LETM1_RBD"/>
    <property type="match status" value="1"/>
</dbReference>
<keyword evidence="5" id="KW-1185">Reference proteome</keyword>
<accession>A0AAD4NA64</accession>
<feature type="compositionally biased region" description="Basic and acidic residues" evidence="1">
    <location>
        <begin position="358"/>
        <end position="368"/>
    </location>
</feature>
<keyword evidence="2" id="KW-0472">Membrane</keyword>
<organism evidence="4 5">
    <name type="scientific">Ditylenchus destructor</name>
    <dbReference type="NCBI Taxonomy" id="166010"/>
    <lineage>
        <taxon>Eukaryota</taxon>
        <taxon>Metazoa</taxon>
        <taxon>Ecdysozoa</taxon>
        <taxon>Nematoda</taxon>
        <taxon>Chromadorea</taxon>
        <taxon>Rhabditida</taxon>
        <taxon>Tylenchina</taxon>
        <taxon>Tylenchomorpha</taxon>
        <taxon>Sphaerularioidea</taxon>
        <taxon>Anguinidae</taxon>
        <taxon>Anguininae</taxon>
        <taxon>Ditylenchus</taxon>
    </lineage>
</organism>